<comment type="subcellular location">
    <subcellularLocation>
        <location evidence="2">Mitochondrion inner membrane</location>
        <topology evidence="2">Single-pass membrane protein</topology>
    </subcellularLocation>
</comment>
<dbReference type="AlphaFoldDB" id="A0A3P8UT09"/>
<comment type="function">
    <text evidence="1">Accessory subunit of the mitochondrial membrane respiratory chain NADH dehydrogenase (Complex I), that is believed not to be involved in catalysis. Complex I functions in the transfer of electrons from NADH to the respiratory chain. The immediate electron acceptor for the enzyme is believed to be ubiquinone.</text>
</comment>
<dbReference type="GO" id="GO:0045271">
    <property type="term" value="C:respiratory chain complex I"/>
    <property type="evidence" value="ECO:0007669"/>
    <property type="project" value="InterPro"/>
</dbReference>
<name>A0A3P8UT09_CYNSE</name>
<keyword evidence="10" id="KW-0249">Electron transport</keyword>
<dbReference type="InParanoid" id="A0A3P8UT09"/>
<dbReference type="PANTHER" id="PTHR15221:SF0">
    <property type="entry name" value="NADH DEHYDROGENASE [UBIQUINONE] 1 ALPHA SUBCOMPLEX SUBUNIT 3"/>
    <property type="match status" value="1"/>
</dbReference>
<dbReference type="GeneTree" id="ENSGT00390000004322"/>
<evidence type="ECO:0000256" key="13">
    <source>
        <dbReference type="ARBA" id="ARBA00023128"/>
    </source>
</evidence>
<dbReference type="Pfam" id="PF14987">
    <property type="entry name" value="NADHdh_A3"/>
    <property type="match status" value="1"/>
</dbReference>
<reference evidence="19 20" key="1">
    <citation type="journal article" date="2014" name="Nat. Genet.">
        <title>Whole-genome sequence of a flatfish provides insights into ZW sex chromosome evolution and adaptation to a benthic lifestyle.</title>
        <authorList>
            <person name="Chen S."/>
            <person name="Zhang G."/>
            <person name="Shao C."/>
            <person name="Huang Q."/>
            <person name="Liu G."/>
            <person name="Zhang P."/>
            <person name="Song W."/>
            <person name="An N."/>
            <person name="Chalopin D."/>
            <person name="Volff J.N."/>
            <person name="Hong Y."/>
            <person name="Li Q."/>
            <person name="Sha Z."/>
            <person name="Zhou H."/>
            <person name="Xie M."/>
            <person name="Yu Q."/>
            <person name="Liu Y."/>
            <person name="Xiang H."/>
            <person name="Wang N."/>
            <person name="Wu K."/>
            <person name="Yang C."/>
            <person name="Zhou Q."/>
            <person name="Liao X."/>
            <person name="Yang L."/>
            <person name="Hu Q."/>
            <person name="Zhang J."/>
            <person name="Meng L."/>
            <person name="Jin L."/>
            <person name="Tian Y."/>
            <person name="Lian J."/>
            <person name="Yang J."/>
            <person name="Miao G."/>
            <person name="Liu S."/>
            <person name="Liang Z."/>
            <person name="Yan F."/>
            <person name="Li Y."/>
            <person name="Sun B."/>
            <person name="Zhang H."/>
            <person name="Zhang J."/>
            <person name="Zhu Y."/>
            <person name="Du M."/>
            <person name="Zhao Y."/>
            <person name="Schartl M."/>
            <person name="Tang Q."/>
            <person name="Wang J."/>
        </authorList>
    </citation>
    <scope>NUCLEOTIDE SEQUENCE</scope>
</reference>
<dbReference type="STRING" id="244447.ENSCSEP00000005502"/>
<proteinExistence type="inferred from homology"/>
<reference evidence="19" key="2">
    <citation type="submission" date="2025-08" db="UniProtKB">
        <authorList>
            <consortium name="Ensembl"/>
        </authorList>
    </citation>
    <scope>IDENTIFICATION</scope>
</reference>
<evidence type="ECO:0000256" key="5">
    <source>
        <dbReference type="ARBA" id="ARBA00016391"/>
    </source>
</evidence>
<evidence type="ECO:0000256" key="15">
    <source>
        <dbReference type="ARBA" id="ARBA00031425"/>
    </source>
</evidence>
<keyword evidence="6" id="KW-0813">Transport</keyword>
<sequence length="83" mass="9211">MARVLAFLKNAWAKEPIFTIAGGMVVAGIILPLISPLTKYSNKINESMPYNYPVPVRDNGSMPDIPSHPSEPKGRSLEWLKNM</sequence>
<evidence type="ECO:0000313" key="20">
    <source>
        <dbReference type="Proteomes" id="UP000265120"/>
    </source>
</evidence>
<feature type="transmembrane region" description="Helical" evidence="18">
    <location>
        <begin position="17"/>
        <end position="38"/>
    </location>
</feature>
<keyword evidence="11 18" id="KW-1133">Transmembrane helix</keyword>
<evidence type="ECO:0000256" key="3">
    <source>
        <dbReference type="ARBA" id="ARBA00008253"/>
    </source>
</evidence>
<dbReference type="RefSeq" id="XP_008321395.2">
    <property type="nucleotide sequence ID" value="XM_008323173.3"/>
</dbReference>
<accession>A0A3P8UT09</accession>
<evidence type="ECO:0000256" key="8">
    <source>
        <dbReference type="ARBA" id="ARBA00022692"/>
    </source>
</evidence>
<keyword evidence="13" id="KW-0496">Mitochondrion</keyword>
<dbReference type="OMA" id="MINQAVP"/>
<reference evidence="19" key="3">
    <citation type="submission" date="2025-09" db="UniProtKB">
        <authorList>
            <consortium name="Ensembl"/>
        </authorList>
    </citation>
    <scope>IDENTIFICATION</scope>
</reference>
<comment type="subunit">
    <text evidence="4">Complex I is composed of 45 different subunits.</text>
</comment>
<keyword evidence="8 18" id="KW-0812">Transmembrane</keyword>
<dbReference type="InterPro" id="IPR026626">
    <property type="entry name" value="NDUFA3"/>
</dbReference>
<keyword evidence="20" id="KW-1185">Reference proteome</keyword>
<dbReference type="Ensembl" id="ENSCSET00000005562.1">
    <property type="protein sequence ID" value="ENSCSEP00000005502.1"/>
    <property type="gene ID" value="ENSCSEG00000003564.1"/>
</dbReference>
<feature type="compositionally biased region" description="Basic and acidic residues" evidence="17">
    <location>
        <begin position="70"/>
        <end position="83"/>
    </location>
</feature>
<evidence type="ECO:0000256" key="14">
    <source>
        <dbReference type="ARBA" id="ARBA00023136"/>
    </source>
</evidence>
<comment type="similarity">
    <text evidence="3">Belongs to the complex I NDUFA3 subunit family.</text>
</comment>
<dbReference type="CTD" id="4696"/>
<keyword evidence="14 18" id="KW-0472">Membrane</keyword>
<evidence type="ECO:0000313" key="19">
    <source>
        <dbReference type="Ensembl" id="ENSCSEP00000005502.1"/>
    </source>
</evidence>
<evidence type="ECO:0000256" key="18">
    <source>
        <dbReference type="SAM" id="Phobius"/>
    </source>
</evidence>
<evidence type="ECO:0000256" key="16">
    <source>
        <dbReference type="ARBA" id="ARBA00032035"/>
    </source>
</evidence>
<evidence type="ECO:0000256" key="9">
    <source>
        <dbReference type="ARBA" id="ARBA00022792"/>
    </source>
</evidence>
<keyword evidence="9" id="KW-0999">Mitochondrion inner membrane</keyword>
<evidence type="ECO:0000256" key="1">
    <source>
        <dbReference type="ARBA" id="ARBA00003195"/>
    </source>
</evidence>
<evidence type="ECO:0000256" key="2">
    <source>
        <dbReference type="ARBA" id="ARBA00004434"/>
    </source>
</evidence>
<keyword evidence="7" id="KW-0679">Respiratory chain</keyword>
<evidence type="ECO:0000256" key="7">
    <source>
        <dbReference type="ARBA" id="ARBA00022660"/>
    </source>
</evidence>
<dbReference type="PANTHER" id="PTHR15221">
    <property type="entry name" value="NADH DEHYDROGENASE [UBIQUINONE] 1 ALPHA SUBCOMPLEX SUBUNIT 3"/>
    <property type="match status" value="1"/>
</dbReference>
<evidence type="ECO:0000256" key="17">
    <source>
        <dbReference type="SAM" id="MobiDB-lite"/>
    </source>
</evidence>
<evidence type="ECO:0000256" key="6">
    <source>
        <dbReference type="ARBA" id="ARBA00022448"/>
    </source>
</evidence>
<organism evidence="19 20">
    <name type="scientific">Cynoglossus semilaevis</name>
    <name type="common">Tongue sole</name>
    <dbReference type="NCBI Taxonomy" id="244447"/>
    <lineage>
        <taxon>Eukaryota</taxon>
        <taxon>Metazoa</taxon>
        <taxon>Chordata</taxon>
        <taxon>Craniata</taxon>
        <taxon>Vertebrata</taxon>
        <taxon>Euteleostomi</taxon>
        <taxon>Actinopterygii</taxon>
        <taxon>Neopterygii</taxon>
        <taxon>Teleostei</taxon>
        <taxon>Neoteleostei</taxon>
        <taxon>Acanthomorphata</taxon>
        <taxon>Carangaria</taxon>
        <taxon>Pleuronectiformes</taxon>
        <taxon>Pleuronectoidei</taxon>
        <taxon>Cynoglossidae</taxon>
        <taxon>Cynoglossinae</taxon>
        <taxon>Cynoglossus</taxon>
    </lineage>
</organism>
<evidence type="ECO:0000256" key="10">
    <source>
        <dbReference type="ARBA" id="ARBA00022982"/>
    </source>
</evidence>
<evidence type="ECO:0000256" key="4">
    <source>
        <dbReference type="ARBA" id="ARBA00011533"/>
    </source>
</evidence>
<dbReference type="OrthoDB" id="199366at2759"/>
<keyword evidence="12" id="KW-0007">Acetylation</keyword>
<protein>
    <recommendedName>
        <fullName evidence="5">NADH dehydrogenase [ubiquinone] 1 alpha subcomplex subunit 3</fullName>
    </recommendedName>
    <alternativeName>
        <fullName evidence="15">Complex I-B9</fullName>
    </alternativeName>
    <alternativeName>
        <fullName evidence="16">NADH-ubiquinone oxidoreductase B9 subunit</fullName>
    </alternativeName>
</protein>
<dbReference type="Proteomes" id="UP000265120">
    <property type="component" value="Chromosome 13"/>
</dbReference>
<dbReference type="KEGG" id="csem:103388262"/>
<dbReference type="GeneID" id="103388262"/>
<feature type="region of interest" description="Disordered" evidence="17">
    <location>
        <begin position="61"/>
        <end position="83"/>
    </location>
</feature>
<evidence type="ECO:0000256" key="12">
    <source>
        <dbReference type="ARBA" id="ARBA00022990"/>
    </source>
</evidence>
<dbReference type="GO" id="GO:0005743">
    <property type="term" value="C:mitochondrial inner membrane"/>
    <property type="evidence" value="ECO:0007669"/>
    <property type="project" value="UniProtKB-SubCell"/>
</dbReference>
<evidence type="ECO:0000256" key="11">
    <source>
        <dbReference type="ARBA" id="ARBA00022989"/>
    </source>
</evidence>